<evidence type="ECO:0000313" key="4">
    <source>
        <dbReference type="EMBL" id="WWD78784.1"/>
    </source>
</evidence>
<keyword evidence="2" id="KW-0472">Membrane</keyword>
<keyword evidence="5" id="KW-1185">Reference proteome</keyword>
<dbReference type="Pfam" id="PF09587">
    <property type="entry name" value="PGA_cap"/>
    <property type="match status" value="1"/>
</dbReference>
<dbReference type="CDD" id="cd07381">
    <property type="entry name" value="MPP_CapA"/>
    <property type="match status" value="1"/>
</dbReference>
<dbReference type="PANTHER" id="PTHR33393:SF12">
    <property type="entry name" value="CAPSULE BIOSYNTHESIS PROTEIN CAPA"/>
    <property type="match status" value="1"/>
</dbReference>
<dbReference type="Proteomes" id="UP000321816">
    <property type="component" value="Chromosome"/>
</dbReference>
<keyword evidence="4" id="KW-0378">Hydrolase</keyword>
<sequence>MFYEEDDFIKLPVLITLITALMTGGIVYIALSNTEGKALSYESMPINEIKLKEKDEKINRPYTEEVIIGAIGDVLLHDRVYEDAETEDGYDFMPMIKPVEEEMKEPDFLMANQESLPGGEELGLSGYPMFNSPVQIVDDLQQAGVDFLSLANNHSLDTGLEGINNTIDYLNSVDMPYTGVYESWEDYNEERIINVKGIDIGLLSYTYGTNGIPVPEGHEYAVSMLRYPEMLEKVRLLEDKVDVLIVHAHWGEEYARLPNDEQKWVASQFAEAGADIIIGHHPHVLQPIEKLETKDGREAVVFYSLGNYLSGQVFEYTDIGGIAEIKLEKEINGNSENVVLKNPKILPTFVQHEDHDNHRVITLEEAFEKGYTEKDPADITAHIRQFID</sequence>
<evidence type="ECO:0000259" key="3">
    <source>
        <dbReference type="SMART" id="SM00854"/>
    </source>
</evidence>
<proteinExistence type="inferred from homology"/>
<gene>
    <name evidence="4" type="ORF">FTX54_010125</name>
</gene>
<dbReference type="InterPro" id="IPR019079">
    <property type="entry name" value="Capsule_synth_CapA"/>
</dbReference>
<dbReference type="PANTHER" id="PTHR33393">
    <property type="entry name" value="POLYGLUTAMINE SYNTHESIS ACCESSORY PROTEIN RV0574C-RELATED"/>
    <property type="match status" value="1"/>
</dbReference>
<dbReference type="AlphaFoldDB" id="A0A5C7FJH3"/>
<keyword evidence="2" id="KW-0812">Transmembrane</keyword>
<dbReference type="Gene3D" id="3.60.21.10">
    <property type="match status" value="1"/>
</dbReference>
<dbReference type="KEGG" id="ahal:FTX54_010125"/>
<feature type="domain" description="Capsule synthesis protein CapA" evidence="3">
    <location>
        <begin position="67"/>
        <end position="312"/>
    </location>
</feature>
<dbReference type="InterPro" id="IPR029052">
    <property type="entry name" value="Metallo-depent_PP-like"/>
</dbReference>
<feature type="transmembrane region" description="Helical" evidence="2">
    <location>
        <begin position="12"/>
        <end position="31"/>
    </location>
</feature>
<evidence type="ECO:0000256" key="1">
    <source>
        <dbReference type="ARBA" id="ARBA00005662"/>
    </source>
</evidence>
<dbReference type="SMART" id="SM00854">
    <property type="entry name" value="PGA_cap"/>
    <property type="match status" value="1"/>
</dbReference>
<organism evidence="4 5">
    <name type="scientific">Alkalicoccus halolimnae</name>
    <dbReference type="NCBI Taxonomy" id="1667239"/>
    <lineage>
        <taxon>Bacteria</taxon>
        <taxon>Bacillati</taxon>
        <taxon>Bacillota</taxon>
        <taxon>Bacilli</taxon>
        <taxon>Bacillales</taxon>
        <taxon>Bacillaceae</taxon>
        <taxon>Alkalicoccus</taxon>
    </lineage>
</organism>
<dbReference type="EMBL" id="CP144914">
    <property type="protein sequence ID" value="WWD78784.1"/>
    <property type="molecule type" value="Genomic_DNA"/>
</dbReference>
<evidence type="ECO:0000256" key="2">
    <source>
        <dbReference type="SAM" id="Phobius"/>
    </source>
</evidence>
<dbReference type="RefSeq" id="WP_338484460.1">
    <property type="nucleotide sequence ID" value="NZ_CP144914.1"/>
</dbReference>
<dbReference type="EC" id="3.1.-.-" evidence="4"/>
<dbReference type="GO" id="GO:0016787">
    <property type="term" value="F:hydrolase activity"/>
    <property type="evidence" value="ECO:0007669"/>
    <property type="project" value="UniProtKB-KW"/>
</dbReference>
<protein>
    <submittedName>
        <fullName evidence="4">CapA family protein</fullName>
        <ecNumber evidence="4">3.1.-.-</ecNumber>
    </submittedName>
</protein>
<dbReference type="SUPFAM" id="SSF56300">
    <property type="entry name" value="Metallo-dependent phosphatases"/>
    <property type="match status" value="1"/>
</dbReference>
<name>A0A5C7FJH3_9BACI</name>
<accession>A0A5C7FJH3</accession>
<dbReference type="InterPro" id="IPR052169">
    <property type="entry name" value="CW_Biosynth-Accessory"/>
</dbReference>
<comment type="similarity">
    <text evidence="1">Belongs to the CapA family.</text>
</comment>
<evidence type="ECO:0000313" key="5">
    <source>
        <dbReference type="Proteomes" id="UP000321816"/>
    </source>
</evidence>
<reference evidence="4 5" key="1">
    <citation type="submission" date="2024-01" db="EMBL/GenBank/DDBJ databases">
        <title>Complete Genome Sequence of Alkalicoccus halolimnae BZ-SZ-XJ29T, a Moderately Halophilic Bacterium Isolated from a Salt Lake.</title>
        <authorList>
            <person name="Zhao B."/>
        </authorList>
    </citation>
    <scope>NUCLEOTIDE SEQUENCE [LARGE SCALE GENOMIC DNA]</scope>
    <source>
        <strain evidence="4 5">BZ-SZ-XJ29</strain>
    </source>
</reference>
<keyword evidence="2" id="KW-1133">Transmembrane helix</keyword>